<evidence type="ECO:0008006" key="4">
    <source>
        <dbReference type="Google" id="ProtNLM"/>
    </source>
</evidence>
<evidence type="ECO:0000313" key="3">
    <source>
        <dbReference type="Proteomes" id="UP000217257"/>
    </source>
</evidence>
<dbReference type="EMBL" id="CP022098">
    <property type="protein sequence ID" value="ATB34605.1"/>
    <property type="molecule type" value="Genomic_DNA"/>
</dbReference>
<protein>
    <recommendedName>
        <fullName evidence="4">Lipoprotein</fullName>
    </recommendedName>
</protein>
<dbReference type="AlphaFoldDB" id="A0A250IS71"/>
<proteinExistence type="predicted"/>
<feature type="chain" id="PRO_5012806567" description="Lipoprotein" evidence="1">
    <location>
        <begin position="23"/>
        <end position="187"/>
    </location>
</feature>
<dbReference type="RefSeq" id="WP_095983333.1">
    <property type="nucleotide sequence ID" value="NZ_CP022098.1"/>
</dbReference>
<dbReference type="KEGG" id="cfus:CYFUS_000012"/>
<reference evidence="2 3" key="1">
    <citation type="submission" date="2017-06" db="EMBL/GenBank/DDBJ databases">
        <title>Sequencing and comparative analysis of myxobacterial genomes.</title>
        <authorList>
            <person name="Rupp O."/>
            <person name="Goesmann A."/>
            <person name="Sogaard-Andersen L."/>
        </authorList>
    </citation>
    <scope>NUCLEOTIDE SEQUENCE [LARGE SCALE GENOMIC DNA]</scope>
    <source>
        <strain evidence="2 3">DSM 52655</strain>
    </source>
</reference>
<accession>A0A250IS71</accession>
<organism evidence="2 3">
    <name type="scientific">Cystobacter fuscus</name>
    <dbReference type="NCBI Taxonomy" id="43"/>
    <lineage>
        <taxon>Bacteria</taxon>
        <taxon>Pseudomonadati</taxon>
        <taxon>Myxococcota</taxon>
        <taxon>Myxococcia</taxon>
        <taxon>Myxococcales</taxon>
        <taxon>Cystobacterineae</taxon>
        <taxon>Archangiaceae</taxon>
        <taxon>Cystobacter</taxon>
    </lineage>
</organism>
<dbReference type="Proteomes" id="UP000217257">
    <property type="component" value="Chromosome"/>
</dbReference>
<keyword evidence="1" id="KW-0732">Signal</keyword>
<evidence type="ECO:0000256" key="1">
    <source>
        <dbReference type="SAM" id="SignalP"/>
    </source>
</evidence>
<name>A0A250IS71_9BACT</name>
<feature type="signal peptide" evidence="1">
    <location>
        <begin position="1"/>
        <end position="22"/>
    </location>
</feature>
<evidence type="ECO:0000313" key="2">
    <source>
        <dbReference type="EMBL" id="ATB34605.1"/>
    </source>
</evidence>
<sequence length="187" mass="19761">MSFLRGCLAMFLLVGLSGTAGATAPVAEVVATQVLAADSLRAHTFSLLARGQVAEAIDYWVLTTGKEAPAWLLAARASFEASKQVAGACQGVAQSIHTAFTQLGGKPEFVQLTTEHWESVGYIVFKQGNGNEASISHTGYHVLVRMQGRAYGAYTGAAGMPWAEYMSRLGAHSAITEKVVNTTARVP</sequence>
<gene>
    <name evidence="2" type="ORF">CYFUS_000012</name>
</gene>